<sequence length="55" mass="6528">MYIIKSVIIHITYWLYSLKHIPIQFMSMSEGENNLETSASNRVWHGVTQCWIIED</sequence>
<protein>
    <submittedName>
        <fullName evidence="1">Uncharacterized protein</fullName>
    </submittedName>
</protein>
<name>A0A0B7B8N6_9EUPU</name>
<dbReference type="EMBL" id="HACG01042412">
    <property type="protein sequence ID" value="CEK89277.1"/>
    <property type="molecule type" value="Transcribed_RNA"/>
</dbReference>
<reference evidence="1" key="1">
    <citation type="submission" date="2014-12" db="EMBL/GenBank/DDBJ databases">
        <title>Insight into the proteome of Arion vulgaris.</title>
        <authorList>
            <person name="Aradska J."/>
            <person name="Bulat T."/>
            <person name="Smidak R."/>
            <person name="Sarate P."/>
            <person name="Gangsoo J."/>
            <person name="Sialana F."/>
            <person name="Bilban M."/>
            <person name="Lubec G."/>
        </authorList>
    </citation>
    <scope>NUCLEOTIDE SEQUENCE</scope>
    <source>
        <tissue evidence="1">Skin</tissue>
    </source>
</reference>
<accession>A0A0B7B8N6</accession>
<dbReference type="AlphaFoldDB" id="A0A0B7B8N6"/>
<evidence type="ECO:0000313" key="1">
    <source>
        <dbReference type="EMBL" id="CEK89277.1"/>
    </source>
</evidence>
<gene>
    <name evidence="1" type="primary">ORF169950</name>
</gene>
<organism evidence="1">
    <name type="scientific">Arion vulgaris</name>
    <dbReference type="NCBI Taxonomy" id="1028688"/>
    <lineage>
        <taxon>Eukaryota</taxon>
        <taxon>Metazoa</taxon>
        <taxon>Spiralia</taxon>
        <taxon>Lophotrochozoa</taxon>
        <taxon>Mollusca</taxon>
        <taxon>Gastropoda</taxon>
        <taxon>Heterobranchia</taxon>
        <taxon>Euthyneura</taxon>
        <taxon>Panpulmonata</taxon>
        <taxon>Eupulmonata</taxon>
        <taxon>Stylommatophora</taxon>
        <taxon>Helicina</taxon>
        <taxon>Arionoidea</taxon>
        <taxon>Arionidae</taxon>
        <taxon>Arion</taxon>
    </lineage>
</organism>
<proteinExistence type="predicted"/>